<reference evidence="1 2" key="1">
    <citation type="journal article" date="2022" name="Genome Biol. Evol.">
        <title>The Spruce Budworm Genome: Reconstructing the Evolutionary History of Antifreeze Proteins.</title>
        <authorList>
            <person name="Beliveau C."/>
            <person name="Gagne P."/>
            <person name="Picq S."/>
            <person name="Vernygora O."/>
            <person name="Keeling C.I."/>
            <person name="Pinkney K."/>
            <person name="Doucet D."/>
            <person name="Wen F."/>
            <person name="Johnston J.S."/>
            <person name="Maaroufi H."/>
            <person name="Boyle B."/>
            <person name="Laroche J."/>
            <person name="Dewar K."/>
            <person name="Juretic N."/>
            <person name="Blackburn G."/>
            <person name="Nisole A."/>
            <person name="Brunet B."/>
            <person name="Brandao M."/>
            <person name="Lumley L."/>
            <person name="Duan J."/>
            <person name="Quan G."/>
            <person name="Lucarotti C.J."/>
            <person name="Roe A.D."/>
            <person name="Sperling F.A.H."/>
            <person name="Levesque R.C."/>
            <person name="Cusson M."/>
        </authorList>
    </citation>
    <scope>NUCLEOTIDE SEQUENCE [LARGE SCALE GENOMIC DNA]</scope>
    <source>
        <strain evidence="1">Glfc:IPQL:Cfum</strain>
    </source>
</reference>
<comment type="caution">
    <text evidence="1">The sequence shown here is derived from an EMBL/GenBank/DDBJ whole genome shotgun (WGS) entry which is preliminary data.</text>
</comment>
<sequence length="220" mass="25578">MPLVDITNPKIIRFLLESYEKEARLRMKWSDKYAKGSQIASFRGEPKNYVHADIEYAVDAAGMAATTRDHLVAARHRYAKPIKDNDLLKLGKAKEPQPIMYPVDKKLIELRKQDGAESYLKKRTKLSPEDKYIFAETTSFMYGWRLKDSEMKVTGPKHPRVCQMQRTMFTTVGLNLILSITSLRSNQLRFVKRKSNNELQRVLTIIFMIGLFRDTLFLIM</sequence>
<accession>A0ACC0KCY1</accession>
<name>A0ACC0KCY1_CHOFU</name>
<organism evidence="1 2">
    <name type="scientific">Choristoneura fumiferana</name>
    <name type="common">Spruce budworm moth</name>
    <name type="synonym">Archips fumiferana</name>
    <dbReference type="NCBI Taxonomy" id="7141"/>
    <lineage>
        <taxon>Eukaryota</taxon>
        <taxon>Metazoa</taxon>
        <taxon>Ecdysozoa</taxon>
        <taxon>Arthropoda</taxon>
        <taxon>Hexapoda</taxon>
        <taxon>Insecta</taxon>
        <taxon>Pterygota</taxon>
        <taxon>Neoptera</taxon>
        <taxon>Endopterygota</taxon>
        <taxon>Lepidoptera</taxon>
        <taxon>Glossata</taxon>
        <taxon>Ditrysia</taxon>
        <taxon>Tortricoidea</taxon>
        <taxon>Tortricidae</taxon>
        <taxon>Tortricinae</taxon>
        <taxon>Choristoneura</taxon>
    </lineage>
</organism>
<dbReference type="Proteomes" id="UP001064048">
    <property type="component" value="Chromosome 21"/>
</dbReference>
<protein>
    <submittedName>
        <fullName evidence="1">Uncharacterized protein</fullName>
    </submittedName>
</protein>
<gene>
    <name evidence="1" type="ORF">MSG28_012319</name>
</gene>
<evidence type="ECO:0000313" key="1">
    <source>
        <dbReference type="EMBL" id="KAI8434214.1"/>
    </source>
</evidence>
<dbReference type="EMBL" id="CM046121">
    <property type="protein sequence ID" value="KAI8434214.1"/>
    <property type="molecule type" value="Genomic_DNA"/>
</dbReference>
<proteinExistence type="predicted"/>
<evidence type="ECO:0000313" key="2">
    <source>
        <dbReference type="Proteomes" id="UP001064048"/>
    </source>
</evidence>
<keyword evidence="2" id="KW-1185">Reference proteome</keyword>